<comment type="similarity">
    <text evidence="10">Belongs to the CD36 family.</text>
</comment>
<evidence type="ECO:0000256" key="20">
    <source>
        <dbReference type="ARBA" id="ARBA00023055"/>
    </source>
</evidence>
<evidence type="ECO:0000256" key="15">
    <source>
        <dbReference type="ARBA" id="ARBA00022692"/>
    </source>
</evidence>
<dbReference type="GO" id="GO:0150094">
    <property type="term" value="P:amyloid-beta clearance by cellular catabolic process"/>
    <property type="evidence" value="ECO:0007669"/>
    <property type="project" value="Ensembl"/>
</dbReference>
<dbReference type="GO" id="GO:0070508">
    <property type="term" value="P:cholesterol import"/>
    <property type="evidence" value="ECO:0007669"/>
    <property type="project" value="Ensembl"/>
</dbReference>
<dbReference type="GO" id="GO:0045429">
    <property type="term" value="P:positive regulation of nitric oxide biosynthetic process"/>
    <property type="evidence" value="ECO:0007669"/>
    <property type="project" value="Ensembl"/>
</dbReference>
<dbReference type="GO" id="GO:2000334">
    <property type="term" value="P:positive regulation of blood microparticle formation"/>
    <property type="evidence" value="ECO:0007669"/>
    <property type="project" value="Ensembl"/>
</dbReference>
<evidence type="ECO:0000313" key="35">
    <source>
        <dbReference type="Proteomes" id="UP000472272"/>
    </source>
</evidence>
<sequence length="472" mass="52740">MGGLLNCGLLSGAVIGAILAILGGALIPLGNYFVEKTVKKETVIENGTIAYENWLVPGSPVYRQFWFFDVQNPKEVMENGSHPILKQKGPYTYRVRYLPKENITQHNDSTVSFYQPNIALFQPDLSVGPENDTFTIVNLAVVAAPALYQSGFIQALLDIWVKSSKSQFLQNRTVKEILWGYEDPFLKKIPLPGVERVVGVFLPYNETLDGLYRIHNGKNDTSKTALIETYKDKTTLPYWPGGCAMINGTDGASFPPFVQKTARLDLFSSDICRSIYSNFDSEQTVKDIPLYRFIVPPGAFASPLVNPDNICFCTEKEISQNCTLAGALDISSCKQGKPVYVTLPHFLYASEEIAQGVEGLHPNPPEHMTFLDVEPTTGFTLQFAKRLQINLLVRPSTKITVLKKIKLPFLFPILWLNETAIIDDKKAEFFREKVTNKIKLLHLLQAVLIIAGSVMFLGFLVSFLVCRAQKSK</sequence>
<dbReference type="AlphaFoldDB" id="A0A670J1E3"/>
<keyword evidence="20" id="KW-0445">Lipid transport</keyword>
<evidence type="ECO:0000256" key="21">
    <source>
        <dbReference type="ARBA" id="ARBA00023136"/>
    </source>
</evidence>
<dbReference type="GO" id="GO:0032731">
    <property type="term" value="P:positive regulation of interleukin-1 beta production"/>
    <property type="evidence" value="ECO:0007669"/>
    <property type="project" value="Ensembl"/>
</dbReference>
<keyword evidence="23 32" id="KW-1015">Disulfide bond</keyword>
<dbReference type="GO" id="GO:0070892">
    <property type="term" value="F:lipoteichoic acid immune receptor activity"/>
    <property type="evidence" value="ECO:0007669"/>
    <property type="project" value="Ensembl"/>
</dbReference>
<dbReference type="GO" id="GO:0005044">
    <property type="term" value="F:scavenger receptor activity"/>
    <property type="evidence" value="ECO:0007669"/>
    <property type="project" value="Ensembl"/>
</dbReference>
<keyword evidence="17" id="KW-0130">Cell adhesion</keyword>
<dbReference type="GO" id="GO:0007155">
    <property type="term" value="P:cell adhesion"/>
    <property type="evidence" value="ECO:0007669"/>
    <property type="project" value="UniProtKB-KW"/>
</dbReference>
<name>A0A670J1E3_PODMU</name>
<keyword evidence="24" id="KW-0675">Receptor</keyword>
<comment type="catalytic activity">
    <reaction evidence="2">
        <text>(9Z)-octadecenoate(out) = (9Z)-octadecenoate(in)</text>
        <dbReference type="Rhea" id="RHEA:33655"/>
        <dbReference type="ChEBI" id="CHEBI:30823"/>
    </reaction>
    <physiologicalReaction direction="left-to-right" evidence="2">
        <dbReference type="Rhea" id="RHEA:33656"/>
    </physiologicalReaction>
</comment>
<dbReference type="GO" id="GO:0045766">
    <property type="term" value="P:positive regulation of angiogenesis"/>
    <property type="evidence" value="ECO:0007669"/>
    <property type="project" value="Ensembl"/>
</dbReference>
<evidence type="ECO:0000256" key="33">
    <source>
        <dbReference type="SAM" id="Phobius"/>
    </source>
</evidence>
<dbReference type="GO" id="GO:2000121">
    <property type="term" value="P:regulation of removal of superoxide radicals"/>
    <property type="evidence" value="ECO:0007669"/>
    <property type="project" value="Ensembl"/>
</dbReference>
<dbReference type="GO" id="GO:0097009">
    <property type="term" value="P:energy homeostasis"/>
    <property type="evidence" value="ECO:0007669"/>
    <property type="project" value="Ensembl"/>
</dbReference>
<dbReference type="PANTHER" id="PTHR11923">
    <property type="entry name" value="SCAVENGER RECEPTOR CLASS B TYPE-1 SR-B1"/>
    <property type="match status" value="1"/>
</dbReference>
<feature type="disulfide bond" evidence="32">
    <location>
        <begin position="272"/>
        <end position="333"/>
    </location>
</feature>
<comment type="subcellular location">
    <subcellularLocation>
        <location evidence="6">Apical cell membrane</location>
    </subcellularLocation>
    <subcellularLocation>
        <location evidence="9">Cell membrane</location>
        <topology evidence="9">Multi-pass membrane protein</topology>
    </subcellularLocation>
    <subcellularLocation>
        <location evidence="8">Golgi apparatus</location>
    </subcellularLocation>
    <subcellularLocation>
        <location evidence="7">Membrane raft</location>
    </subcellularLocation>
</comment>
<dbReference type="Proteomes" id="UP000472272">
    <property type="component" value="Chromosome 10"/>
</dbReference>
<dbReference type="GO" id="GO:0008289">
    <property type="term" value="F:lipid binding"/>
    <property type="evidence" value="ECO:0007669"/>
    <property type="project" value="Ensembl"/>
</dbReference>
<dbReference type="GO" id="GO:0070053">
    <property type="term" value="F:thrombospondin receptor activity"/>
    <property type="evidence" value="ECO:0007669"/>
    <property type="project" value="Ensembl"/>
</dbReference>
<comment type="catalytic activity">
    <reaction evidence="4">
        <text>tetradecanoate(out) = tetradecanoate(in)</text>
        <dbReference type="Rhea" id="RHEA:45252"/>
        <dbReference type="ChEBI" id="CHEBI:30807"/>
    </reaction>
    <physiologicalReaction direction="left-to-right" evidence="4">
        <dbReference type="Rhea" id="RHEA:45253"/>
    </physiologicalReaction>
</comment>
<dbReference type="GO" id="GO:0070374">
    <property type="term" value="P:positive regulation of ERK1 and ERK2 cascade"/>
    <property type="evidence" value="ECO:0007669"/>
    <property type="project" value="Ensembl"/>
</dbReference>
<dbReference type="GO" id="GO:0042308">
    <property type="term" value="P:negative regulation of protein import into nucleus"/>
    <property type="evidence" value="ECO:0007669"/>
    <property type="project" value="Ensembl"/>
</dbReference>
<dbReference type="GO" id="GO:0034197">
    <property type="term" value="P:triglyceride transport"/>
    <property type="evidence" value="ECO:0007669"/>
    <property type="project" value="Ensembl"/>
</dbReference>
<reference evidence="34" key="3">
    <citation type="submission" date="2025-09" db="UniProtKB">
        <authorList>
            <consortium name="Ensembl"/>
        </authorList>
    </citation>
    <scope>IDENTIFICATION</scope>
</reference>
<reference evidence="34" key="2">
    <citation type="submission" date="2025-08" db="UniProtKB">
        <authorList>
            <consortium name="Ensembl"/>
        </authorList>
    </citation>
    <scope>IDENTIFICATION</scope>
</reference>
<evidence type="ECO:0000256" key="30">
    <source>
        <dbReference type="ARBA" id="ARBA00032188"/>
    </source>
</evidence>
<evidence type="ECO:0000256" key="22">
    <source>
        <dbReference type="ARBA" id="ARBA00023139"/>
    </source>
</evidence>
<dbReference type="GO" id="GO:0032760">
    <property type="term" value="P:positive regulation of tumor necrosis factor production"/>
    <property type="evidence" value="ECO:0007669"/>
    <property type="project" value="Ensembl"/>
</dbReference>
<keyword evidence="26" id="KW-0449">Lipoprotein</keyword>
<dbReference type="GO" id="GO:0150025">
    <property type="term" value="F:oxidised low-density lipoprotein particle receptor activity"/>
    <property type="evidence" value="ECO:0007669"/>
    <property type="project" value="Ensembl"/>
</dbReference>
<dbReference type="RefSeq" id="XP_028602947.1">
    <property type="nucleotide sequence ID" value="XM_028747114.1"/>
</dbReference>
<dbReference type="GO" id="GO:0001540">
    <property type="term" value="F:amyloid-beta binding"/>
    <property type="evidence" value="ECO:0007669"/>
    <property type="project" value="Ensembl"/>
</dbReference>
<dbReference type="GO" id="GO:0071222">
    <property type="term" value="P:cellular response to lipopolysaccharide"/>
    <property type="evidence" value="ECO:0007669"/>
    <property type="project" value="Ensembl"/>
</dbReference>
<dbReference type="GO" id="GO:0071223">
    <property type="term" value="P:cellular response to lipoteichoic acid"/>
    <property type="evidence" value="ECO:0007669"/>
    <property type="project" value="Ensembl"/>
</dbReference>
<dbReference type="GO" id="GO:0031526">
    <property type="term" value="C:brush border membrane"/>
    <property type="evidence" value="ECO:0007669"/>
    <property type="project" value="Ensembl"/>
</dbReference>
<comment type="catalytic activity">
    <reaction evidence="1">
        <text>(9Z,12Z)-octadecadienoate(out) = (9Z,12Z)-octadecadienoate(in)</text>
        <dbReference type="Rhea" id="RHEA:45264"/>
        <dbReference type="ChEBI" id="CHEBI:30245"/>
    </reaction>
    <physiologicalReaction direction="left-to-right" evidence="1">
        <dbReference type="Rhea" id="RHEA:45265"/>
    </physiologicalReaction>
</comment>
<dbReference type="GO" id="GO:1903078">
    <property type="term" value="P:positive regulation of protein localization to plasma membrane"/>
    <property type="evidence" value="ECO:0007669"/>
    <property type="project" value="Ensembl"/>
</dbReference>
<dbReference type="GO" id="GO:0030194">
    <property type="term" value="P:positive regulation of blood coagulation"/>
    <property type="evidence" value="ECO:0007669"/>
    <property type="project" value="Ensembl"/>
</dbReference>
<keyword evidence="19" id="KW-0333">Golgi apparatus</keyword>
<keyword evidence="15 33" id="KW-0812">Transmembrane</keyword>
<dbReference type="GO" id="GO:0043277">
    <property type="term" value="P:apoptotic cell clearance"/>
    <property type="evidence" value="ECO:0007669"/>
    <property type="project" value="Ensembl"/>
</dbReference>
<evidence type="ECO:0000256" key="24">
    <source>
        <dbReference type="ARBA" id="ARBA00023170"/>
    </source>
</evidence>
<dbReference type="GO" id="GO:1990000">
    <property type="term" value="P:amyloid fibril formation"/>
    <property type="evidence" value="ECO:0007669"/>
    <property type="project" value="Ensembl"/>
</dbReference>
<evidence type="ECO:0000256" key="16">
    <source>
        <dbReference type="ARBA" id="ARBA00022843"/>
    </source>
</evidence>
<dbReference type="GO" id="GO:0034383">
    <property type="term" value="P:low-density lipoprotein particle clearance"/>
    <property type="evidence" value="ECO:0007669"/>
    <property type="project" value="Ensembl"/>
</dbReference>
<dbReference type="InterPro" id="IPR005428">
    <property type="entry name" value="CD36/SCARB1/SNMP1"/>
</dbReference>
<keyword evidence="25" id="KW-0325">Glycoprotein</keyword>
<evidence type="ECO:0000256" key="23">
    <source>
        <dbReference type="ARBA" id="ARBA00023157"/>
    </source>
</evidence>
<evidence type="ECO:0000256" key="2">
    <source>
        <dbReference type="ARBA" id="ARBA00000626"/>
    </source>
</evidence>
<dbReference type="GeneID" id="114605652"/>
<dbReference type="GO" id="GO:0043123">
    <property type="term" value="P:positive regulation of canonical NF-kappaB signal transduction"/>
    <property type="evidence" value="ECO:0007669"/>
    <property type="project" value="Ensembl"/>
</dbReference>
<evidence type="ECO:0000313" key="34">
    <source>
        <dbReference type="Ensembl" id="ENSPMRP00000018041.1"/>
    </source>
</evidence>
<dbReference type="GO" id="GO:0150024">
    <property type="term" value="P:oxidised low-density lipoprotein particle clearance"/>
    <property type="evidence" value="ECO:0007669"/>
    <property type="project" value="Ensembl"/>
</dbReference>
<evidence type="ECO:0000256" key="32">
    <source>
        <dbReference type="PIRSR" id="PIRSR605428-52"/>
    </source>
</evidence>
<organism evidence="34 35">
    <name type="scientific">Podarcis muralis</name>
    <name type="common">Wall lizard</name>
    <name type="synonym">Lacerta muralis</name>
    <dbReference type="NCBI Taxonomy" id="64176"/>
    <lineage>
        <taxon>Eukaryota</taxon>
        <taxon>Metazoa</taxon>
        <taxon>Chordata</taxon>
        <taxon>Craniata</taxon>
        <taxon>Vertebrata</taxon>
        <taxon>Euteleostomi</taxon>
        <taxon>Lepidosauria</taxon>
        <taxon>Squamata</taxon>
        <taxon>Bifurcata</taxon>
        <taxon>Unidentata</taxon>
        <taxon>Episquamata</taxon>
        <taxon>Laterata</taxon>
        <taxon>Lacertibaenia</taxon>
        <taxon>Lacertidae</taxon>
        <taxon>Podarcis</taxon>
    </lineage>
</organism>
<evidence type="ECO:0000256" key="8">
    <source>
        <dbReference type="ARBA" id="ARBA00004555"/>
    </source>
</evidence>
<comment type="catalytic activity">
    <reaction evidence="27">
        <text>tetracosanoate(out) = tetracosanoate(in)</text>
        <dbReference type="Rhea" id="RHEA:45260"/>
        <dbReference type="ChEBI" id="CHEBI:31014"/>
    </reaction>
    <physiologicalReaction direction="left-to-right" evidence="27">
        <dbReference type="Rhea" id="RHEA:45261"/>
    </physiologicalReaction>
</comment>
<evidence type="ECO:0000256" key="26">
    <source>
        <dbReference type="ARBA" id="ARBA00023288"/>
    </source>
</evidence>
<evidence type="ECO:0000256" key="19">
    <source>
        <dbReference type="ARBA" id="ARBA00023034"/>
    </source>
</evidence>
<keyword evidence="13" id="KW-1003">Cell membrane</keyword>
<keyword evidence="16" id="KW-0832">Ubl conjugation</keyword>
<dbReference type="GO" id="GO:0031623">
    <property type="term" value="P:receptor internalization"/>
    <property type="evidence" value="ECO:0007669"/>
    <property type="project" value="Ensembl"/>
</dbReference>
<evidence type="ECO:0000256" key="3">
    <source>
        <dbReference type="ARBA" id="ARBA00000934"/>
    </source>
</evidence>
<feature type="transmembrane region" description="Helical" evidence="33">
    <location>
        <begin position="440"/>
        <end position="465"/>
    </location>
</feature>
<evidence type="ECO:0000256" key="6">
    <source>
        <dbReference type="ARBA" id="ARBA00004221"/>
    </source>
</evidence>
<dbReference type="GO" id="GO:0042953">
    <property type="term" value="P:lipoprotein transport"/>
    <property type="evidence" value="ECO:0007669"/>
    <property type="project" value="Ensembl"/>
</dbReference>
<evidence type="ECO:0000256" key="18">
    <source>
        <dbReference type="ARBA" id="ARBA00022989"/>
    </source>
</evidence>
<dbReference type="GO" id="GO:0032735">
    <property type="term" value="P:positive regulation of interleukin-12 production"/>
    <property type="evidence" value="ECO:0007669"/>
    <property type="project" value="Ensembl"/>
</dbReference>
<dbReference type="GO" id="GO:0030299">
    <property type="term" value="P:intestinal cholesterol absorption"/>
    <property type="evidence" value="ECO:0007669"/>
    <property type="project" value="Ensembl"/>
</dbReference>
<evidence type="ECO:0000256" key="27">
    <source>
        <dbReference type="ARBA" id="ARBA00023949"/>
    </source>
</evidence>
<dbReference type="PANTHER" id="PTHR11923:SF12">
    <property type="entry name" value="PLATELET GLYCOPROTEIN 4"/>
    <property type="match status" value="1"/>
</dbReference>
<dbReference type="GO" id="GO:0035634">
    <property type="term" value="P:response to stilbenoid"/>
    <property type="evidence" value="ECO:0007669"/>
    <property type="project" value="Ensembl"/>
</dbReference>
<dbReference type="InterPro" id="IPR002159">
    <property type="entry name" value="CD36_fam"/>
</dbReference>
<evidence type="ECO:0000256" key="17">
    <source>
        <dbReference type="ARBA" id="ARBA00022889"/>
    </source>
</evidence>
<dbReference type="GO" id="GO:0007166">
    <property type="term" value="P:cell surface receptor signaling pathway"/>
    <property type="evidence" value="ECO:0007669"/>
    <property type="project" value="Ensembl"/>
</dbReference>
<dbReference type="GO" id="GO:0008035">
    <property type="term" value="F:high-density lipoprotein particle binding"/>
    <property type="evidence" value="ECO:0007669"/>
    <property type="project" value="Ensembl"/>
</dbReference>
<dbReference type="GO" id="GO:0005794">
    <property type="term" value="C:Golgi apparatus"/>
    <property type="evidence" value="ECO:0007669"/>
    <property type="project" value="UniProtKB-SubCell"/>
</dbReference>
<dbReference type="GO" id="GO:0035325">
    <property type="term" value="F:Toll-like receptor binding"/>
    <property type="evidence" value="ECO:0007669"/>
    <property type="project" value="Ensembl"/>
</dbReference>
<evidence type="ECO:0000256" key="13">
    <source>
        <dbReference type="ARBA" id="ARBA00022475"/>
    </source>
</evidence>
<dbReference type="GO" id="GO:1901480">
    <property type="term" value="F:oleate transmembrane transporter activity"/>
    <property type="evidence" value="ECO:0007669"/>
    <property type="project" value="Ensembl"/>
</dbReference>
<dbReference type="GO" id="GO:0000122">
    <property type="term" value="P:negative regulation of transcription by RNA polymerase II"/>
    <property type="evidence" value="ECO:0007669"/>
    <property type="project" value="Ensembl"/>
</dbReference>
<dbReference type="GO" id="GO:0005901">
    <property type="term" value="C:caveola"/>
    <property type="evidence" value="ECO:0007669"/>
    <property type="project" value="TreeGrafter"/>
</dbReference>
<dbReference type="CTD" id="948"/>
<keyword evidence="12" id="KW-0813">Transport</keyword>
<dbReference type="GO" id="GO:0009897">
    <property type="term" value="C:external side of plasma membrane"/>
    <property type="evidence" value="ECO:0007669"/>
    <property type="project" value="Ensembl"/>
</dbReference>
<dbReference type="GO" id="GO:0060907">
    <property type="term" value="P:positive regulation of macrophage cytokine production"/>
    <property type="evidence" value="ECO:0007669"/>
    <property type="project" value="Ensembl"/>
</dbReference>
<dbReference type="GO" id="GO:0005041">
    <property type="term" value="F:low-density lipoprotein particle receptor activity"/>
    <property type="evidence" value="ECO:0007669"/>
    <property type="project" value="Ensembl"/>
</dbReference>
<dbReference type="GO" id="GO:0098900">
    <property type="term" value="P:regulation of action potential"/>
    <property type="evidence" value="ECO:0007669"/>
    <property type="project" value="Ensembl"/>
</dbReference>
<dbReference type="PRINTS" id="PR01609">
    <property type="entry name" value="CD36FAMILY"/>
</dbReference>
<dbReference type="GO" id="GO:0140052">
    <property type="term" value="P:cellular response to oxidised low-density lipoprotein particle stimulus"/>
    <property type="evidence" value="ECO:0007669"/>
    <property type="project" value="Ensembl"/>
</dbReference>
<evidence type="ECO:0000256" key="7">
    <source>
        <dbReference type="ARBA" id="ARBA00004285"/>
    </source>
</evidence>
<dbReference type="GO" id="GO:0055096">
    <property type="term" value="P:low-density lipoprotein particle mediated signaling"/>
    <property type="evidence" value="ECO:0007669"/>
    <property type="project" value="Ensembl"/>
</dbReference>
<evidence type="ECO:0000256" key="12">
    <source>
        <dbReference type="ARBA" id="ARBA00022448"/>
    </source>
</evidence>
<dbReference type="GO" id="GO:1904646">
    <property type="term" value="P:cellular response to amyloid-beta"/>
    <property type="evidence" value="ECO:0007669"/>
    <property type="project" value="Ensembl"/>
</dbReference>
<keyword evidence="35" id="KW-1185">Reference proteome</keyword>
<dbReference type="GO" id="GO:0038060">
    <property type="term" value="P:nitric oxide-cGMP-mediated signaling"/>
    <property type="evidence" value="ECO:0007669"/>
    <property type="project" value="Ensembl"/>
</dbReference>
<evidence type="ECO:0000256" key="25">
    <source>
        <dbReference type="ARBA" id="ARBA00023180"/>
    </source>
</evidence>
<protein>
    <recommendedName>
        <fullName evidence="11">Platelet glycoprotein 4</fullName>
    </recommendedName>
    <alternativeName>
        <fullName evidence="31">Glycoprotein IIIb</fullName>
    </alternativeName>
    <alternativeName>
        <fullName evidence="29">PAS IV</fullName>
    </alternativeName>
    <alternativeName>
        <fullName evidence="30">PAS-4</fullName>
    </alternativeName>
    <alternativeName>
        <fullName evidence="28">Platelet glycoprotein IV</fullName>
    </alternativeName>
</protein>
<dbReference type="GO" id="GO:0015636">
    <property type="term" value="F:short-chain fatty acid transmembrane transporter activity"/>
    <property type="evidence" value="ECO:0007669"/>
    <property type="project" value="Ensembl"/>
</dbReference>
<dbReference type="GO" id="GO:0010886">
    <property type="term" value="P:positive regulation of cholesterol storage"/>
    <property type="evidence" value="ECO:0007669"/>
    <property type="project" value="Ensembl"/>
</dbReference>
<feature type="transmembrane region" description="Helical" evidence="33">
    <location>
        <begin position="12"/>
        <end position="34"/>
    </location>
</feature>
<dbReference type="KEGG" id="pmua:114605652"/>
<dbReference type="GO" id="GO:0050830">
    <property type="term" value="P:defense response to Gram-positive bacterium"/>
    <property type="evidence" value="ECO:0007669"/>
    <property type="project" value="Ensembl"/>
</dbReference>
<evidence type="ECO:0000256" key="28">
    <source>
        <dbReference type="ARBA" id="ARBA00029966"/>
    </source>
</evidence>
<dbReference type="RefSeq" id="XP_028602946.1">
    <property type="nucleotide sequence ID" value="XM_028747113.1"/>
</dbReference>
<evidence type="ECO:0000256" key="14">
    <source>
        <dbReference type="ARBA" id="ARBA00022499"/>
    </source>
</evidence>
<dbReference type="GO" id="GO:0015911">
    <property type="term" value="P:long-chain fatty acid import across plasma membrane"/>
    <property type="evidence" value="ECO:0007669"/>
    <property type="project" value="Ensembl"/>
</dbReference>
<dbReference type="GO" id="GO:1903428">
    <property type="term" value="P:positive regulation of reactive oxygen species biosynthetic process"/>
    <property type="evidence" value="ECO:0007669"/>
    <property type="project" value="Ensembl"/>
</dbReference>
<dbReference type="OMA" id="AFQNWLV"/>
<dbReference type="GO" id="GO:0010629">
    <property type="term" value="P:negative regulation of gene expression"/>
    <property type="evidence" value="ECO:0007669"/>
    <property type="project" value="Ensembl"/>
</dbReference>
<dbReference type="GO" id="GO:0120162">
    <property type="term" value="P:positive regulation of cold-induced thermogenesis"/>
    <property type="evidence" value="ECO:0007669"/>
    <property type="project" value="Ensembl"/>
</dbReference>
<evidence type="ECO:0000256" key="5">
    <source>
        <dbReference type="ARBA" id="ARBA00001892"/>
    </source>
</evidence>
<gene>
    <name evidence="34" type="primary">CD36</name>
</gene>
<dbReference type="GO" id="GO:0010744">
    <property type="term" value="P:positive regulation of macrophage derived foam cell differentiation"/>
    <property type="evidence" value="ECO:0007669"/>
    <property type="project" value="Ensembl"/>
</dbReference>
<accession>A0A670J1E3</accession>
<dbReference type="GO" id="GO:0034121">
    <property type="term" value="P:regulation of toll-like receptor signaling pathway"/>
    <property type="evidence" value="ECO:0007669"/>
    <property type="project" value="Ensembl"/>
</dbReference>
<dbReference type="GO" id="GO:0032755">
    <property type="term" value="P:positive regulation of interleukin-6 production"/>
    <property type="evidence" value="ECO:0007669"/>
    <property type="project" value="Ensembl"/>
</dbReference>
<dbReference type="GO" id="GO:0071726">
    <property type="term" value="P:cellular response to diacyl bacterial lipopeptide"/>
    <property type="evidence" value="ECO:0007669"/>
    <property type="project" value="Ensembl"/>
</dbReference>
<keyword evidence="21 33" id="KW-0472">Membrane</keyword>
<dbReference type="GO" id="GO:0016525">
    <property type="term" value="P:negative regulation of angiogenesis"/>
    <property type="evidence" value="ECO:0007669"/>
    <property type="project" value="Ensembl"/>
</dbReference>
<dbReference type="GO" id="GO:1990379">
    <property type="term" value="P:lipid transport across blood-brain barrier"/>
    <property type="evidence" value="ECO:0007669"/>
    <property type="project" value="Ensembl"/>
</dbReference>
<keyword evidence="18 33" id="KW-1133">Transmembrane helix</keyword>
<feature type="disulfide bond" evidence="32">
    <location>
        <begin position="313"/>
        <end position="322"/>
    </location>
</feature>
<dbReference type="GO" id="GO:0007204">
    <property type="term" value="P:positive regulation of cytosolic calcium ion concentration"/>
    <property type="evidence" value="ECO:0007669"/>
    <property type="project" value="Ensembl"/>
</dbReference>
<evidence type="ECO:0000256" key="29">
    <source>
        <dbReference type="ARBA" id="ARBA00031821"/>
    </source>
</evidence>
<dbReference type="Pfam" id="PF01130">
    <property type="entry name" value="CD36"/>
    <property type="match status" value="1"/>
</dbReference>
<evidence type="ECO:0000256" key="11">
    <source>
        <dbReference type="ARBA" id="ARBA00020772"/>
    </source>
</evidence>
<dbReference type="GO" id="GO:0001954">
    <property type="term" value="P:positive regulation of cell-matrix adhesion"/>
    <property type="evidence" value="ECO:0007669"/>
    <property type="project" value="Ensembl"/>
</dbReference>
<keyword evidence="14" id="KW-1017">Isopeptide bond</keyword>
<dbReference type="GO" id="GO:1900227">
    <property type="term" value="P:positive regulation of NLRP3 inflammasome complex assembly"/>
    <property type="evidence" value="ECO:0007669"/>
    <property type="project" value="Ensembl"/>
</dbReference>
<dbReference type="GO" id="GO:0060100">
    <property type="term" value="P:positive regulation of phagocytosis, engulfment"/>
    <property type="evidence" value="ECO:0007669"/>
    <property type="project" value="Ensembl"/>
</dbReference>
<evidence type="ECO:0000256" key="4">
    <source>
        <dbReference type="ARBA" id="ARBA00000996"/>
    </source>
</evidence>
<evidence type="ECO:0000256" key="31">
    <source>
        <dbReference type="ARBA" id="ARBA00032780"/>
    </source>
</evidence>
<dbReference type="GO" id="GO:0070543">
    <property type="term" value="P:response to linoleic acid"/>
    <property type="evidence" value="ECO:0007669"/>
    <property type="project" value="Ensembl"/>
</dbReference>
<evidence type="ECO:0000256" key="1">
    <source>
        <dbReference type="ARBA" id="ARBA00000542"/>
    </source>
</evidence>
<evidence type="ECO:0000256" key="10">
    <source>
        <dbReference type="ARBA" id="ARBA00010532"/>
    </source>
</evidence>
<proteinExistence type="inferred from homology"/>
<dbReference type="GeneTree" id="ENSGT00940000153372"/>
<dbReference type="GO" id="GO:0043235">
    <property type="term" value="C:receptor complex"/>
    <property type="evidence" value="ECO:0007669"/>
    <property type="project" value="Ensembl"/>
</dbReference>
<comment type="catalytic activity">
    <reaction evidence="5">
        <text>butanoate(out) = butanoate(in)</text>
        <dbReference type="Rhea" id="RHEA:45248"/>
        <dbReference type="ChEBI" id="CHEBI:17968"/>
    </reaction>
    <physiologicalReaction direction="left-to-right" evidence="5">
        <dbReference type="Rhea" id="RHEA:45249"/>
    </physiologicalReaction>
</comment>
<reference evidence="34 35" key="1">
    <citation type="journal article" date="2019" name="Proc. Natl. Acad. Sci. U.S.A.">
        <title>Regulatory changes in pterin and carotenoid genes underlie balanced color polymorphisms in the wall lizard.</title>
        <authorList>
            <person name="Andrade P."/>
            <person name="Pinho C."/>
            <person name="Perez I de Lanuza G."/>
            <person name="Afonso S."/>
            <person name="Brejcha J."/>
            <person name="Rubin C.J."/>
            <person name="Wallerman O."/>
            <person name="Pereira P."/>
            <person name="Sabatino S.J."/>
            <person name="Bellati A."/>
            <person name="Pellitteri-Rosa D."/>
            <person name="Bosakova Z."/>
            <person name="Bunikis I."/>
            <person name="Carretero M.A."/>
            <person name="Feiner N."/>
            <person name="Marsik P."/>
            <person name="Pauperio F."/>
            <person name="Salvi D."/>
            <person name="Soler L."/>
            <person name="While G.M."/>
            <person name="Uller T."/>
            <person name="Font E."/>
            <person name="Andersson L."/>
            <person name="Carneiro M."/>
        </authorList>
    </citation>
    <scope>NUCLEOTIDE SEQUENCE</scope>
</reference>
<dbReference type="GO" id="GO:0006910">
    <property type="term" value="P:phagocytosis, recognition"/>
    <property type="evidence" value="ECO:0007669"/>
    <property type="project" value="Ensembl"/>
</dbReference>
<keyword evidence="22" id="KW-0564">Palmitate</keyword>
<dbReference type="Ensembl" id="ENSPMRT00000019195.1">
    <property type="protein sequence ID" value="ENSPMRP00000018041.1"/>
    <property type="gene ID" value="ENSPMRG00000011888.1"/>
</dbReference>
<dbReference type="GO" id="GO:0030169">
    <property type="term" value="F:low-density lipoprotein particle binding"/>
    <property type="evidence" value="ECO:0007669"/>
    <property type="project" value="Ensembl"/>
</dbReference>
<feature type="disulfide bond" evidence="32">
    <location>
        <begin position="243"/>
        <end position="311"/>
    </location>
</feature>
<dbReference type="GO" id="GO:0050909">
    <property type="term" value="P:sensory perception of taste"/>
    <property type="evidence" value="ECO:0007669"/>
    <property type="project" value="Ensembl"/>
</dbReference>
<dbReference type="PRINTS" id="PR01610">
    <property type="entry name" value="CD36ANTIGEN"/>
</dbReference>
<dbReference type="GO" id="GO:0000165">
    <property type="term" value="P:MAPK cascade"/>
    <property type="evidence" value="ECO:0007669"/>
    <property type="project" value="Ensembl"/>
</dbReference>
<comment type="catalytic activity">
    <reaction evidence="3">
        <text>hexadecanoate(out) = hexadecanoate(in)</text>
        <dbReference type="Rhea" id="RHEA:45256"/>
        <dbReference type="ChEBI" id="CHEBI:7896"/>
    </reaction>
    <physiologicalReaction direction="left-to-right" evidence="3">
        <dbReference type="Rhea" id="RHEA:45257"/>
    </physiologicalReaction>
</comment>
<dbReference type="OrthoDB" id="195015at2759"/>
<dbReference type="GO" id="GO:0019915">
    <property type="term" value="P:lipid storage"/>
    <property type="evidence" value="ECO:0007669"/>
    <property type="project" value="Ensembl"/>
</dbReference>
<dbReference type="GO" id="GO:0071447">
    <property type="term" value="P:cellular response to hydroperoxide"/>
    <property type="evidence" value="ECO:0007669"/>
    <property type="project" value="Ensembl"/>
</dbReference>
<evidence type="ECO:0000256" key="9">
    <source>
        <dbReference type="ARBA" id="ARBA00004651"/>
    </source>
</evidence>